<evidence type="ECO:0000313" key="3">
    <source>
        <dbReference type="Proteomes" id="UP000037035"/>
    </source>
</evidence>
<comment type="caution">
    <text evidence="2">The sequence shown here is derived from an EMBL/GenBank/DDBJ whole genome shotgun (WGS) entry which is preliminary data.</text>
</comment>
<evidence type="ECO:0000313" key="2">
    <source>
        <dbReference type="EMBL" id="KNZ43680.1"/>
    </source>
</evidence>
<keyword evidence="3" id="KW-1185">Reference proteome</keyword>
<gene>
    <name evidence="2" type="ORF">VP01_999g6</name>
</gene>
<feature type="region of interest" description="Disordered" evidence="1">
    <location>
        <begin position="57"/>
        <end position="128"/>
    </location>
</feature>
<reference evidence="2 3" key="1">
    <citation type="submission" date="2015-08" db="EMBL/GenBank/DDBJ databases">
        <title>Next Generation Sequencing and Analysis of the Genome of Puccinia sorghi L Schw, the Causal Agent of Maize Common Rust.</title>
        <authorList>
            <person name="Rochi L."/>
            <person name="Burguener G."/>
            <person name="Darino M."/>
            <person name="Turjanski A."/>
            <person name="Kreff E."/>
            <person name="Dieguez M.J."/>
            <person name="Sacco F."/>
        </authorList>
    </citation>
    <scope>NUCLEOTIDE SEQUENCE [LARGE SCALE GENOMIC DNA]</scope>
    <source>
        <strain evidence="2 3">RO10H11247</strain>
    </source>
</reference>
<dbReference type="AlphaFoldDB" id="A0A0L6U780"/>
<sequence length="179" mass="19555">MNSNFENQEISSSFQLFITNQMNQQSECLQAIQQALTEKDETIRQLLANFGNISLTNQQNSSTLAPNSSSSKKQTIAKNTPPSKGKAVKCTISGPSKLGTPKSTSKSNTSTPIAPTKTPSGSATKKITPKKPNQVIMAELPHNFNKTKPEILREFYARFSDPEQIQNVADNSCLPPMIP</sequence>
<evidence type="ECO:0000256" key="1">
    <source>
        <dbReference type="SAM" id="MobiDB-lite"/>
    </source>
</evidence>
<accession>A0A0L6U780</accession>
<name>A0A0L6U780_9BASI</name>
<protein>
    <submittedName>
        <fullName evidence="2">Uncharacterized protein</fullName>
    </submittedName>
</protein>
<feature type="compositionally biased region" description="Polar residues" evidence="1">
    <location>
        <begin position="72"/>
        <end position="82"/>
    </location>
</feature>
<organism evidence="2 3">
    <name type="scientific">Puccinia sorghi</name>
    <dbReference type="NCBI Taxonomy" id="27349"/>
    <lineage>
        <taxon>Eukaryota</taxon>
        <taxon>Fungi</taxon>
        <taxon>Dikarya</taxon>
        <taxon>Basidiomycota</taxon>
        <taxon>Pucciniomycotina</taxon>
        <taxon>Pucciniomycetes</taxon>
        <taxon>Pucciniales</taxon>
        <taxon>Pucciniaceae</taxon>
        <taxon>Puccinia</taxon>
    </lineage>
</organism>
<feature type="compositionally biased region" description="Low complexity" evidence="1">
    <location>
        <begin position="61"/>
        <end position="71"/>
    </location>
</feature>
<dbReference type="EMBL" id="LAVV01015713">
    <property type="protein sequence ID" value="KNZ43680.1"/>
    <property type="molecule type" value="Genomic_DNA"/>
</dbReference>
<proteinExistence type="predicted"/>
<feature type="compositionally biased region" description="Low complexity" evidence="1">
    <location>
        <begin position="100"/>
        <end position="112"/>
    </location>
</feature>
<dbReference type="Proteomes" id="UP000037035">
    <property type="component" value="Unassembled WGS sequence"/>
</dbReference>
<dbReference type="VEuPathDB" id="FungiDB:VP01_999g6"/>